<evidence type="ECO:0000313" key="3">
    <source>
        <dbReference type="Proteomes" id="UP000612055"/>
    </source>
</evidence>
<comment type="caution">
    <text evidence="2">The sequence shown here is derived from an EMBL/GenBank/DDBJ whole genome shotgun (WGS) entry which is preliminary data.</text>
</comment>
<protein>
    <submittedName>
        <fullName evidence="2">Uncharacterized protein</fullName>
    </submittedName>
</protein>
<reference evidence="2" key="1">
    <citation type="journal article" date="2020" name="bioRxiv">
        <title>Comparative genomics of Chlamydomonas.</title>
        <authorList>
            <person name="Craig R.J."/>
            <person name="Hasan A.R."/>
            <person name="Ness R.W."/>
            <person name="Keightley P.D."/>
        </authorList>
    </citation>
    <scope>NUCLEOTIDE SEQUENCE</scope>
    <source>
        <strain evidence="2">CCAP 11/70</strain>
    </source>
</reference>
<dbReference type="Proteomes" id="UP000612055">
    <property type="component" value="Unassembled WGS sequence"/>
</dbReference>
<evidence type="ECO:0000313" key="2">
    <source>
        <dbReference type="EMBL" id="KAG2490139.1"/>
    </source>
</evidence>
<organism evidence="2 3">
    <name type="scientific">Edaphochlamys debaryana</name>
    <dbReference type="NCBI Taxonomy" id="47281"/>
    <lineage>
        <taxon>Eukaryota</taxon>
        <taxon>Viridiplantae</taxon>
        <taxon>Chlorophyta</taxon>
        <taxon>core chlorophytes</taxon>
        <taxon>Chlorophyceae</taxon>
        <taxon>CS clade</taxon>
        <taxon>Chlamydomonadales</taxon>
        <taxon>Chlamydomonadales incertae sedis</taxon>
        <taxon>Edaphochlamys</taxon>
    </lineage>
</organism>
<dbReference type="EMBL" id="JAEHOE010000065">
    <property type="protein sequence ID" value="KAG2490139.1"/>
    <property type="molecule type" value="Genomic_DNA"/>
</dbReference>
<feature type="region of interest" description="Disordered" evidence="1">
    <location>
        <begin position="25"/>
        <end position="50"/>
    </location>
</feature>
<proteinExistence type="predicted"/>
<dbReference type="AlphaFoldDB" id="A0A835XUR2"/>
<gene>
    <name evidence="2" type="ORF">HYH03_011444</name>
</gene>
<accession>A0A835XUR2</accession>
<evidence type="ECO:0000256" key="1">
    <source>
        <dbReference type="SAM" id="MobiDB-lite"/>
    </source>
</evidence>
<keyword evidence="3" id="KW-1185">Reference proteome</keyword>
<name>A0A835XUR2_9CHLO</name>
<sequence>MSSFSNTTSRSVKAEMARDMVINDWHYPQGSPVGSPEGTPCGCSSPRSEPQDLLLPEDLTFKPERPLAANNVCWALDLAPCLTSAAAWSAQPSYGTGWSYGSGWSRVAVPAAVARLWH</sequence>